<organism evidence="2">
    <name type="scientific">uncultured Rubrobacteraceae bacterium</name>
    <dbReference type="NCBI Taxonomy" id="349277"/>
    <lineage>
        <taxon>Bacteria</taxon>
        <taxon>Bacillati</taxon>
        <taxon>Actinomycetota</taxon>
        <taxon>Rubrobacteria</taxon>
        <taxon>Rubrobacterales</taxon>
        <taxon>Rubrobacteraceae</taxon>
        <taxon>environmental samples</taxon>
    </lineage>
</organism>
<protein>
    <submittedName>
        <fullName evidence="2">Uncharacterized protein</fullName>
    </submittedName>
</protein>
<feature type="compositionally biased region" description="Low complexity" evidence="1">
    <location>
        <begin position="1"/>
        <end position="12"/>
    </location>
</feature>
<dbReference type="AlphaFoldDB" id="A0A6J4SFI7"/>
<gene>
    <name evidence="2" type="ORF">AVDCRST_MAG05-2222</name>
</gene>
<sequence>GPAPLAGDPPQDAGGGRGGGTGAAAERGLRPGLAQPQKAADARSPPGPPARTARGPSTPALF</sequence>
<accession>A0A6J4SFI7</accession>
<evidence type="ECO:0000256" key="1">
    <source>
        <dbReference type="SAM" id="MobiDB-lite"/>
    </source>
</evidence>
<proteinExistence type="predicted"/>
<dbReference type="EMBL" id="CADCVM010000236">
    <property type="protein sequence ID" value="CAA9497651.1"/>
    <property type="molecule type" value="Genomic_DNA"/>
</dbReference>
<feature type="compositionally biased region" description="Low complexity" evidence="1">
    <location>
        <begin position="50"/>
        <end position="62"/>
    </location>
</feature>
<reference evidence="2" key="1">
    <citation type="submission" date="2020-02" db="EMBL/GenBank/DDBJ databases">
        <authorList>
            <person name="Meier V. D."/>
        </authorList>
    </citation>
    <scope>NUCLEOTIDE SEQUENCE</scope>
    <source>
        <strain evidence="2">AVDCRST_MAG05</strain>
    </source>
</reference>
<feature type="non-terminal residue" evidence="2">
    <location>
        <position position="1"/>
    </location>
</feature>
<feature type="region of interest" description="Disordered" evidence="1">
    <location>
        <begin position="1"/>
        <end position="62"/>
    </location>
</feature>
<feature type="non-terminal residue" evidence="2">
    <location>
        <position position="62"/>
    </location>
</feature>
<feature type="compositionally biased region" description="Gly residues" evidence="1">
    <location>
        <begin position="13"/>
        <end position="22"/>
    </location>
</feature>
<name>A0A6J4SFI7_9ACTN</name>
<evidence type="ECO:0000313" key="2">
    <source>
        <dbReference type="EMBL" id="CAA9497651.1"/>
    </source>
</evidence>